<dbReference type="SUPFAM" id="SSF55658">
    <property type="entry name" value="L9 N-domain-like"/>
    <property type="match status" value="1"/>
</dbReference>
<dbReference type="Pfam" id="PF03948">
    <property type="entry name" value="Ribosomal_L9_C"/>
    <property type="match status" value="1"/>
</dbReference>
<gene>
    <name evidence="7" type="primary">rplI</name>
    <name evidence="10" type="ORF">BAU07_08940</name>
</gene>
<keyword evidence="5 7" id="KW-0687">Ribonucleoprotein</keyword>
<evidence type="ECO:0000256" key="6">
    <source>
        <dbReference type="ARBA" id="ARBA00035292"/>
    </source>
</evidence>
<dbReference type="NCBIfam" id="TIGR00158">
    <property type="entry name" value="L9"/>
    <property type="match status" value="1"/>
</dbReference>
<feature type="domain" description="Large ribosomal subunit protein bL9 C-terminal" evidence="9">
    <location>
        <begin position="63"/>
        <end position="147"/>
    </location>
</feature>
<dbReference type="InterPro" id="IPR020594">
    <property type="entry name" value="Ribosomal_bL9_bac/chp"/>
</dbReference>
<comment type="function">
    <text evidence="7">Binds to the 23S rRNA.</text>
</comment>
<dbReference type="GO" id="GO:0019843">
    <property type="term" value="F:rRNA binding"/>
    <property type="evidence" value="ECO:0007669"/>
    <property type="project" value="UniProtKB-UniRule"/>
</dbReference>
<evidence type="ECO:0000256" key="1">
    <source>
        <dbReference type="ARBA" id="ARBA00010605"/>
    </source>
</evidence>
<evidence type="ECO:0000313" key="11">
    <source>
        <dbReference type="Proteomes" id="UP000091926"/>
    </source>
</evidence>
<proteinExistence type="inferred from homology"/>
<dbReference type="Gene3D" id="3.10.430.100">
    <property type="entry name" value="Ribosomal protein L9, C-terminal domain"/>
    <property type="match status" value="1"/>
</dbReference>
<sequence length="151" mass="16234">MEVILLEKVPGKGNLGDIVRVRDGHARNWLIPQKMARRATAAAKQEFEARRAELEKIQAEKLAAAQSVGERLSGQQVKILQKAGVDGRLFGSVTSADIVEALRKAGFDTVEKAQVRLPAGPLKAVGEYSVQVALHADVVTDVTIVIEGDIA</sequence>
<evidence type="ECO:0000256" key="5">
    <source>
        <dbReference type="ARBA" id="ARBA00023274"/>
    </source>
</evidence>
<organism evidence="10 11">
    <name type="scientific">Bordetella flabilis</name>
    <dbReference type="NCBI Taxonomy" id="463014"/>
    <lineage>
        <taxon>Bacteria</taxon>
        <taxon>Pseudomonadati</taxon>
        <taxon>Pseudomonadota</taxon>
        <taxon>Betaproteobacteria</taxon>
        <taxon>Burkholderiales</taxon>
        <taxon>Alcaligenaceae</taxon>
        <taxon>Bordetella</taxon>
    </lineage>
</organism>
<evidence type="ECO:0000256" key="3">
    <source>
        <dbReference type="ARBA" id="ARBA00022884"/>
    </source>
</evidence>
<dbReference type="HAMAP" id="MF_00503">
    <property type="entry name" value="Ribosomal_bL9"/>
    <property type="match status" value="1"/>
</dbReference>
<dbReference type="GO" id="GO:0003735">
    <property type="term" value="F:structural constituent of ribosome"/>
    <property type="evidence" value="ECO:0007669"/>
    <property type="project" value="InterPro"/>
</dbReference>
<reference evidence="10 11" key="1">
    <citation type="submission" date="2016-06" db="EMBL/GenBank/DDBJ databases">
        <title>Complete genome sequences of Bordetella bronchialis and Bordetella flabilis.</title>
        <authorList>
            <person name="LiPuma J.J."/>
            <person name="Spilker T."/>
        </authorList>
    </citation>
    <scope>NUCLEOTIDE SEQUENCE [LARGE SCALE GENOMIC DNA]</scope>
    <source>
        <strain evidence="10 11">AU10664</strain>
    </source>
</reference>
<dbReference type="RefSeq" id="WP_066656299.1">
    <property type="nucleotide sequence ID" value="NZ_CBCSCL010000014.1"/>
</dbReference>
<dbReference type="Pfam" id="PF01281">
    <property type="entry name" value="Ribosomal_L9_N"/>
    <property type="match status" value="1"/>
</dbReference>
<feature type="domain" description="Ribosomal protein L9" evidence="8">
    <location>
        <begin position="1"/>
        <end position="47"/>
    </location>
</feature>
<keyword evidence="3 7" id="KW-0694">RNA-binding</keyword>
<keyword evidence="11" id="KW-1185">Reference proteome</keyword>
<dbReference type="InterPro" id="IPR000244">
    <property type="entry name" value="Ribosomal_bL9"/>
</dbReference>
<dbReference type="GO" id="GO:0005840">
    <property type="term" value="C:ribosome"/>
    <property type="evidence" value="ECO:0007669"/>
    <property type="project" value="UniProtKB-KW"/>
</dbReference>
<dbReference type="GO" id="GO:0006412">
    <property type="term" value="P:translation"/>
    <property type="evidence" value="ECO:0007669"/>
    <property type="project" value="UniProtKB-UniRule"/>
</dbReference>
<evidence type="ECO:0000259" key="8">
    <source>
        <dbReference type="Pfam" id="PF01281"/>
    </source>
</evidence>
<dbReference type="InterPro" id="IPR020070">
    <property type="entry name" value="Ribosomal_bL9_N"/>
</dbReference>
<dbReference type="PANTHER" id="PTHR21368">
    <property type="entry name" value="50S RIBOSOMAL PROTEIN L9"/>
    <property type="match status" value="1"/>
</dbReference>
<evidence type="ECO:0000256" key="4">
    <source>
        <dbReference type="ARBA" id="ARBA00022980"/>
    </source>
</evidence>
<evidence type="ECO:0000256" key="2">
    <source>
        <dbReference type="ARBA" id="ARBA00022730"/>
    </source>
</evidence>
<accession>A0A193GBL2</accession>
<dbReference type="EMBL" id="CP016172">
    <property type="protein sequence ID" value="ANN77215.1"/>
    <property type="molecule type" value="Genomic_DNA"/>
</dbReference>
<evidence type="ECO:0000259" key="9">
    <source>
        <dbReference type="Pfam" id="PF03948"/>
    </source>
</evidence>
<keyword evidence="4 7" id="KW-0689">Ribosomal protein</keyword>
<dbReference type="AlphaFoldDB" id="A0A193GBL2"/>
<dbReference type="Gene3D" id="3.40.5.10">
    <property type="entry name" value="Ribosomal protein L9, N-terminal domain"/>
    <property type="match status" value="1"/>
</dbReference>
<evidence type="ECO:0000313" key="10">
    <source>
        <dbReference type="EMBL" id="ANN77215.1"/>
    </source>
</evidence>
<dbReference type="Proteomes" id="UP000091926">
    <property type="component" value="Chromosome"/>
</dbReference>
<dbReference type="SUPFAM" id="SSF55653">
    <property type="entry name" value="Ribosomal protein L9 C-domain"/>
    <property type="match status" value="1"/>
</dbReference>
<keyword evidence="2 7" id="KW-0699">rRNA-binding</keyword>
<dbReference type="KEGG" id="bfz:BAU07_08940"/>
<dbReference type="InterPro" id="IPR020069">
    <property type="entry name" value="Ribosomal_bL9_C"/>
</dbReference>
<dbReference type="STRING" id="463014.BAU07_08940"/>
<name>A0A193GBL2_9BORD</name>
<dbReference type="OrthoDB" id="9788336at2"/>
<dbReference type="InterPro" id="IPR009027">
    <property type="entry name" value="Ribosomal_bL9/RNase_H1_N"/>
</dbReference>
<dbReference type="InterPro" id="IPR036791">
    <property type="entry name" value="Ribosomal_bL9_C_sf"/>
</dbReference>
<evidence type="ECO:0000256" key="7">
    <source>
        <dbReference type="HAMAP-Rule" id="MF_00503"/>
    </source>
</evidence>
<dbReference type="GO" id="GO:1990904">
    <property type="term" value="C:ribonucleoprotein complex"/>
    <property type="evidence" value="ECO:0007669"/>
    <property type="project" value="UniProtKB-KW"/>
</dbReference>
<comment type="similarity">
    <text evidence="1 7">Belongs to the bacterial ribosomal protein bL9 family.</text>
</comment>
<dbReference type="InterPro" id="IPR036935">
    <property type="entry name" value="Ribosomal_bL9_N_sf"/>
</dbReference>
<protein>
    <recommendedName>
        <fullName evidence="6 7">Large ribosomal subunit protein bL9</fullName>
    </recommendedName>
</protein>